<dbReference type="InterPro" id="IPR052514">
    <property type="entry name" value="SAM-dependent_MTase"/>
</dbReference>
<feature type="domain" description="Methyltransferase FkbM" evidence="1">
    <location>
        <begin position="90"/>
        <end position="251"/>
    </location>
</feature>
<dbReference type="Pfam" id="PF05050">
    <property type="entry name" value="Methyltransf_21"/>
    <property type="match status" value="1"/>
</dbReference>
<dbReference type="SUPFAM" id="SSF53335">
    <property type="entry name" value="S-adenosyl-L-methionine-dependent methyltransferases"/>
    <property type="match status" value="1"/>
</dbReference>
<evidence type="ECO:0000313" key="3">
    <source>
        <dbReference type="Proteomes" id="UP000672009"/>
    </source>
</evidence>
<dbReference type="GO" id="GO:0008168">
    <property type="term" value="F:methyltransferase activity"/>
    <property type="evidence" value="ECO:0007669"/>
    <property type="project" value="UniProtKB-KW"/>
</dbReference>
<organism evidence="2 3">
    <name type="scientific">Thiothrix unzii</name>
    <dbReference type="NCBI Taxonomy" id="111769"/>
    <lineage>
        <taxon>Bacteria</taxon>
        <taxon>Pseudomonadati</taxon>
        <taxon>Pseudomonadota</taxon>
        <taxon>Gammaproteobacteria</taxon>
        <taxon>Thiotrichales</taxon>
        <taxon>Thiotrichaceae</taxon>
        <taxon>Thiothrix</taxon>
    </lineage>
</organism>
<evidence type="ECO:0000259" key="1">
    <source>
        <dbReference type="Pfam" id="PF05050"/>
    </source>
</evidence>
<dbReference type="InterPro" id="IPR029063">
    <property type="entry name" value="SAM-dependent_MTases_sf"/>
</dbReference>
<gene>
    <name evidence="2" type="ORF">J9260_11585</name>
</gene>
<keyword evidence="2" id="KW-0489">Methyltransferase</keyword>
<dbReference type="PANTHER" id="PTHR34203:SF15">
    <property type="entry name" value="SLL1173 PROTEIN"/>
    <property type="match status" value="1"/>
</dbReference>
<evidence type="ECO:0000313" key="2">
    <source>
        <dbReference type="EMBL" id="QTR52369.1"/>
    </source>
</evidence>
<accession>A0A975IG80</accession>
<dbReference type="EMBL" id="CP072793">
    <property type="protein sequence ID" value="QTR52369.1"/>
    <property type="molecule type" value="Genomic_DNA"/>
</dbReference>
<keyword evidence="3" id="KW-1185">Reference proteome</keyword>
<protein>
    <submittedName>
        <fullName evidence="2">FkbM family methyltransferase</fullName>
    </submittedName>
</protein>
<dbReference type="PANTHER" id="PTHR34203">
    <property type="entry name" value="METHYLTRANSFERASE, FKBM FAMILY PROTEIN"/>
    <property type="match status" value="1"/>
</dbReference>
<dbReference type="NCBIfam" id="TIGR01444">
    <property type="entry name" value="fkbM_fam"/>
    <property type="match status" value="1"/>
</dbReference>
<dbReference type="RefSeq" id="WP_210217918.1">
    <property type="nucleotide sequence ID" value="NZ_CP072793.1"/>
</dbReference>
<dbReference type="Gene3D" id="3.40.50.150">
    <property type="entry name" value="Vaccinia Virus protein VP39"/>
    <property type="match status" value="1"/>
</dbReference>
<proteinExistence type="predicted"/>
<dbReference type="KEGG" id="tun:J9260_11585"/>
<dbReference type="AlphaFoldDB" id="A0A975IG80"/>
<dbReference type="GO" id="GO:0032259">
    <property type="term" value="P:methylation"/>
    <property type="evidence" value="ECO:0007669"/>
    <property type="project" value="UniProtKB-KW"/>
</dbReference>
<reference evidence="2" key="1">
    <citation type="submission" date="2021-04" db="EMBL/GenBank/DDBJ databases">
        <title>Genomics, taxonomy and metabolism of representatives of sulfur bacteria of the genus Thiothrix: Thiothrix fructosivorans QT, Thiothrix unzii A1T and three new species, Thiothrix subterranea sp. nov., Thiothrix litoralis sp. nov. and 'Candidatus Thiothrix anitrata' sp. nov.</title>
        <authorList>
            <person name="Ravin N.V."/>
            <person name="Smolyakov D."/>
            <person name="Rudenko T.S."/>
            <person name="Mardanov A.V."/>
            <person name="Beletsky A.V."/>
            <person name="Markov N.D."/>
            <person name="Fomenkov A.I."/>
            <person name="Roberts R.J."/>
            <person name="Karnachuk O.V."/>
            <person name="Novikov A."/>
            <person name="Grabovich M.Y."/>
        </authorList>
    </citation>
    <scope>NUCLEOTIDE SEQUENCE</scope>
    <source>
        <strain evidence="2">A1</strain>
    </source>
</reference>
<dbReference type="InterPro" id="IPR006342">
    <property type="entry name" value="FkbM_mtfrase"/>
</dbReference>
<dbReference type="Proteomes" id="UP000672009">
    <property type="component" value="Chromosome"/>
</dbReference>
<name>A0A975IG80_9GAMM</name>
<keyword evidence="2" id="KW-0808">Transferase</keyword>
<sequence length="279" mass="32365">MYLEKLSNLIRWYTKTSPITEGKKQLINLTKRFIIPANPNQMATMKHGFNLELNLSNSEHLRMWLYSDHDERYETNCLKSLIKPNNICWDIGANIGFYTCFFAQNISTNGHVYTFEPAKETYKYLCRQINNNNFDEKVTPYQLGIGAQQEDVNLYYDNANSAEGTASIVESDTKKHHEIIKIDSIDNLLSNKVIKPANIIKIDVEGYQANVLLGGKEFFTKNSPTILIELKESDKNSMRKVEEIIRDYGFLIFEINKRSLTPCKNITKSKKRNFLLRKK</sequence>